<dbReference type="PANTHER" id="PTHR10978">
    <property type="entry name" value="SUCCINATE DEHYDROGENASE CYTOCHROME B560 SUBUNIT"/>
    <property type="match status" value="1"/>
</dbReference>
<evidence type="ECO:0000256" key="5">
    <source>
        <dbReference type="ARBA" id="ARBA00022723"/>
    </source>
</evidence>
<evidence type="ECO:0000256" key="1">
    <source>
        <dbReference type="ARBA" id="ARBA00004448"/>
    </source>
</evidence>
<dbReference type="InterPro" id="IPR034804">
    <property type="entry name" value="SQR/QFR_C/D"/>
</dbReference>
<evidence type="ECO:0000256" key="4">
    <source>
        <dbReference type="ARBA" id="ARBA00022692"/>
    </source>
</evidence>
<reference evidence="12 13" key="1">
    <citation type="submission" date="2020-01" db="EMBL/GenBank/DDBJ databases">
        <title>Aspergillus terreus IFO 6365 whole genome shotgun sequence.</title>
        <authorList>
            <person name="Kanamasa S."/>
            <person name="Takahashi H."/>
        </authorList>
    </citation>
    <scope>NUCLEOTIDE SEQUENCE [LARGE SCALE GENOMIC DNA]</scope>
    <source>
        <strain evidence="12 13">IFO 6365</strain>
    </source>
</reference>
<gene>
    <name evidence="12" type="ORF">ATEIFO6365_0008023100</name>
</gene>
<evidence type="ECO:0000256" key="6">
    <source>
        <dbReference type="ARBA" id="ARBA00022792"/>
    </source>
</evidence>
<keyword evidence="8" id="KW-1133">Transmembrane helix</keyword>
<dbReference type="GO" id="GO:0005743">
    <property type="term" value="C:mitochondrial inner membrane"/>
    <property type="evidence" value="ECO:0007669"/>
    <property type="project" value="UniProtKB-SubCell"/>
</dbReference>
<evidence type="ECO:0000256" key="10">
    <source>
        <dbReference type="ARBA" id="ARBA00023128"/>
    </source>
</evidence>
<dbReference type="Pfam" id="PF01127">
    <property type="entry name" value="Sdh_cyt"/>
    <property type="match status" value="1"/>
</dbReference>
<evidence type="ECO:0000256" key="7">
    <source>
        <dbReference type="ARBA" id="ARBA00022946"/>
    </source>
</evidence>
<keyword evidence="13" id="KW-1185">Reference proteome</keyword>
<dbReference type="PROSITE" id="PS01001">
    <property type="entry name" value="SDH_CYT_2"/>
    <property type="match status" value="1"/>
</dbReference>
<dbReference type="FunFam" id="1.20.1300.10:FF:000008">
    <property type="entry name" value="Succinate dehydrogenase cytochrome b560 subunit"/>
    <property type="match status" value="1"/>
</dbReference>
<dbReference type="Gene3D" id="1.20.1300.10">
    <property type="entry name" value="Fumarate reductase/succinate dehydrogenase, transmembrane subunit"/>
    <property type="match status" value="1"/>
</dbReference>
<dbReference type="GO" id="GO:0006099">
    <property type="term" value="P:tricarboxylic acid cycle"/>
    <property type="evidence" value="ECO:0007669"/>
    <property type="project" value="InterPro"/>
</dbReference>
<proteinExistence type="inferred from homology"/>
<evidence type="ECO:0000256" key="9">
    <source>
        <dbReference type="ARBA" id="ARBA00023004"/>
    </source>
</evidence>
<dbReference type="SUPFAM" id="SSF81343">
    <property type="entry name" value="Fumarate reductase respiratory complex transmembrane subunits"/>
    <property type="match status" value="1"/>
</dbReference>
<keyword evidence="7" id="KW-0809">Transit peptide</keyword>
<comment type="similarity">
    <text evidence="2">Belongs to the cytochrome b560 family.</text>
</comment>
<evidence type="ECO:0000256" key="11">
    <source>
        <dbReference type="ARBA" id="ARBA00023136"/>
    </source>
</evidence>
<keyword evidence="3" id="KW-0349">Heme</keyword>
<keyword evidence="11" id="KW-0472">Membrane</keyword>
<evidence type="ECO:0000256" key="8">
    <source>
        <dbReference type="ARBA" id="ARBA00022989"/>
    </source>
</evidence>
<comment type="subcellular location">
    <subcellularLocation>
        <location evidence="1">Mitochondrion inner membrane</location>
        <topology evidence="1">Multi-pass membrane protein</topology>
    </subcellularLocation>
</comment>
<comment type="caution">
    <text evidence="12">The sequence shown here is derived from an EMBL/GenBank/DDBJ whole genome shotgun (WGS) entry which is preliminary data.</text>
</comment>
<evidence type="ECO:0000313" key="13">
    <source>
        <dbReference type="Proteomes" id="UP000452235"/>
    </source>
</evidence>
<accession>A0A5M3ZAJ9</accession>
<dbReference type="InterPro" id="IPR014314">
    <property type="entry name" value="Succ_DH_cytb556"/>
</dbReference>
<name>A0A5M3ZAJ9_ASPTE</name>
<dbReference type="NCBIfam" id="TIGR02970">
    <property type="entry name" value="succ_dehyd_cytB"/>
    <property type="match status" value="1"/>
</dbReference>
<dbReference type="EMBL" id="BLJY01000008">
    <property type="protein sequence ID" value="GFF18287.1"/>
    <property type="molecule type" value="Genomic_DNA"/>
</dbReference>
<sequence length="277" mass="30343">MISQKVAQQSLRRLAVQQPYAMRWSMMNAASPAAIALGRTVQRRHAATSANTEDPTKILAKQRLNRPVSPHLTIYRPQITWYASGFNRITGLALSGSMYLFATAYLAAPLFGWHLESASLAAAFAALPIAAKVLLKGTLAFPFTFHCMNGVRHLVWDMGRGITNQQVIKSGWTVVGLSALSAVVLAFLKCIGAMVSFVFSMLVTFVAQMRHGKRATEFLKRGVHWERSDSLGYRDGQIEELEGLRLANEQSAYATGVIQSVTASFQIASGTFYVGLV</sequence>
<evidence type="ECO:0000256" key="2">
    <source>
        <dbReference type="ARBA" id="ARBA00007244"/>
    </source>
</evidence>
<dbReference type="Proteomes" id="UP000452235">
    <property type="component" value="Unassembled WGS sequence"/>
</dbReference>
<dbReference type="GO" id="GO:0046872">
    <property type="term" value="F:metal ion binding"/>
    <property type="evidence" value="ECO:0007669"/>
    <property type="project" value="UniProtKB-KW"/>
</dbReference>
<protein>
    <submittedName>
        <fullName evidence="12">Succinate dehydrogenase cytochrome b560 subunit</fullName>
    </submittedName>
</protein>
<keyword evidence="10" id="KW-0496">Mitochondrion</keyword>
<dbReference type="CDD" id="cd03499">
    <property type="entry name" value="SQR_TypeC_SdhC"/>
    <property type="match status" value="1"/>
</dbReference>
<evidence type="ECO:0000313" key="12">
    <source>
        <dbReference type="EMBL" id="GFF18287.1"/>
    </source>
</evidence>
<dbReference type="PANTHER" id="PTHR10978:SF5">
    <property type="entry name" value="SUCCINATE DEHYDROGENASE CYTOCHROME B560 SUBUNIT, MITOCHONDRIAL"/>
    <property type="match status" value="1"/>
</dbReference>
<dbReference type="GO" id="GO:0006121">
    <property type="term" value="P:mitochondrial electron transport, succinate to ubiquinone"/>
    <property type="evidence" value="ECO:0007669"/>
    <property type="project" value="TreeGrafter"/>
</dbReference>
<keyword evidence="6" id="KW-0999">Mitochondrion inner membrane</keyword>
<dbReference type="VEuPathDB" id="FungiDB:ATEG_06480"/>
<dbReference type="InterPro" id="IPR018495">
    <property type="entry name" value="Succ_DH_cyt_bsu_CS"/>
</dbReference>
<dbReference type="OrthoDB" id="588261at2759"/>
<dbReference type="GO" id="GO:0009055">
    <property type="term" value="F:electron transfer activity"/>
    <property type="evidence" value="ECO:0007669"/>
    <property type="project" value="InterPro"/>
</dbReference>
<keyword evidence="5" id="KW-0479">Metal-binding</keyword>
<keyword evidence="9" id="KW-0408">Iron</keyword>
<dbReference type="InterPro" id="IPR000701">
    <property type="entry name" value="SuccDH_FuR_B_TM-su"/>
</dbReference>
<dbReference type="AlphaFoldDB" id="A0A5M3ZAJ9"/>
<organism evidence="12 13">
    <name type="scientific">Aspergillus terreus</name>
    <dbReference type="NCBI Taxonomy" id="33178"/>
    <lineage>
        <taxon>Eukaryota</taxon>
        <taxon>Fungi</taxon>
        <taxon>Dikarya</taxon>
        <taxon>Ascomycota</taxon>
        <taxon>Pezizomycotina</taxon>
        <taxon>Eurotiomycetes</taxon>
        <taxon>Eurotiomycetidae</taxon>
        <taxon>Eurotiales</taxon>
        <taxon>Aspergillaceae</taxon>
        <taxon>Aspergillus</taxon>
        <taxon>Aspergillus subgen. Circumdati</taxon>
    </lineage>
</organism>
<keyword evidence="4" id="KW-0812">Transmembrane</keyword>
<evidence type="ECO:0000256" key="3">
    <source>
        <dbReference type="ARBA" id="ARBA00022617"/>
    </source>
</evidence>